<dbReference type="InterPro" id="IPR036249">
    <property type="entry name" value="Thioredoxin-like_sf"/>
</dbReference>
<dbReference type="Proteomes" id="UP001597218">
    <property type="component" value="Unassembled WGS sequence"/>
</dbReference>
<comment type="caution">
    <text evidence="1">The sequence shown here is derived from an EMBL/GenBank/DDBJ whole genome shotgun (WGS) entry which is preliminary data.</text>
</comment>
<name>A0ABW4SDM2_9BACL</name>
<accession>A0ABW4SDM2</accession>
<sequence>MHIVFYTKLGCSLCDDAERMMELVREDYPLSWTSVNILEDDVAHEKYMFMIPVIEMNNEVLLSGNIGYVDIVELFVK</sequence>
<keyword evidence="2" id="KW-1185">Reference proteome</keyword>
<reference evidence="2" key="1">
    <citation type="journal article" date="2019" name="Int. J. Syst. Evol. Microbiol.">
        <title>The Global Catalogue of Microorganisms (GCM) 10K type strain sequencing project: providing services to taxonomists for standard genome sequencing and annotation.</title>
        <authorList>
            <consortium name="The Broad Institute Genomics Platform"/>
            <consortium name="The Broad Institute Genome Sequencing Center for Infectious Disease"/>
            <person name="Wu L."/>
            <person name="Ma J."/>
        </authorList>
    </citation>
    <scope>NUCLEOTIDE SEQUENCE [LARGE SCALE GENOMIC DNA]</scope>
    <source>
        <strain evidence="2">CGMCC 4.7177</strain>
    </source>
</reference>
<proteinExistence type="predicted"/>
<dbReference type="SUPFAM" id="SSF52833">
    <property type="entry name" value="Thioredoxin-like"/>
    <property type="match status" value="1"/>
</dbReference>
<dbReference type="RefSeq" id="WP_381535595.1">
    <property type="nucleotide sequence ID" value="NZ_JBHUGI010000005.1"/>
</dbReference>
<evidence type="ECO:0000313" key="2">
    <source>
        <dbReference type="Proteomes" id="UP001597218"/>
    </source>
</evidence>
<dbReference type="InterPro" id="IPR008554">
    <property type="entry name" value="Glutaredoxin-like"/>
</dbReference>
<protein>
    <submittedName>
        <fullName evidence="1">Glutaredoxin family protein</fullName>
    </submittedName>
</protein>
<evidence type="ECO:0000313" key="1">
    <source>
        <dbReference type="EMBL" id="MFD1926935.1"/>
    </source>
</evidence>
<organism evidence="1 2">
    <name type="scientific">Sporosarcina siberiensis</name>
    <dbReference type="NCBI Taxonomy" id="1365606"/>
    <lineage>
        <taxon>Bacteria</taxon>
        <taxon>Bacillati</taxon>
        <taxon>Bacillota</taxon>
        <taxon>Bacilli</taxon>
        <taxon>Bacillales</taxon>
        <taxon>Caryophanaceae</taxon>
        <taxon>Sporosarcina</taxon>
    </lineage>
</organism>
<dbReference type="EMBL" id="JBHUGI010000005">
    <property type="protein sequence ID" value="MFD1926935.1"/>
    <property type="molecule type" value="Genomic_DNA"/>
</dbReference>
<dbReference type="Pfam" id="PF05768">
    <property type="entry name" value="Glrx-like"/>
    <property type="match status" value="1"/>
</dbReference>
<gene>
    <name evidence="1" type="ORF">ACFSFY_02440</name>
</gene>
<dbReference type="Gene3D" id="3.40.30.10">
    <property type="entry name" value="Glutaredoxin"/>
    <property type="match status" value="1"/>
</dbReference>